<evidence type="ECO:0000313" key="3">
    <source>
        <dbReference type="Proteomes" id="UP000261080"/>
    </source>
</evidence>
<accession>A0A3E3JYH2</accession>
<evidence type="ECO:0000313" key="2">
    <source>
        <dbReference type="EMBL" id="RGE84622.1"/>
    </source>
</evidence>
<evidence type="ECO:0000259" key="1">
    <source>
        <dbReference type="Pfam" id="PF01902"/>
    </source>
</evidence>
<keyword evidence="3" id="KW-1185">Reference proteome</keyword>
<sequence length="241" mass="27297">MKRENSMIVDPSHSFLDMPLGEPFICSFSGGKDSVLALSLASEKGNAKGLIHWSNKLTSTSTFHEQSISIVKQQALNLDLPLTITSFSPKEHRLELLKIYEDFASQGIKSIVFGDIYLMDSVKLQSILCKKAGLIPRYPLWERNYADLMRNINKHEIISIISRINIEKLDSKWLGVAFNQEVYQEFMKLDIDPFGENGEFHTTVVDGKIFKNPLKYSINTTENTSINLSIHSLSDNTLKLI</sequence>
<dbReference type="Gene3D" id="3.40.50.620">
    <property type="entry name" value="HUPs"/>
    <property type="match status" value="1"/>
</dbReference>
<feature type="domain" description="Diphthamide synthase" evidence="1">
    <location>
        <begin position="27"/>
        <end position="216"/>
    </location>
</feature>
<dbReference type="RefSeq" id="WP_100053425.1">
    <property type="nucleotide sequence ID" value="NZ_JAAITK010000020.1"/>
</dbReference>
<dbReference type="InterPro" id="IPR014729">
    <property type="entry name" value="Rossmann-like_a/b/a_fold"/>
</dbReference>
<dbReference type="EMBL" id="QVLX01000013">
    <property type="protein sequence ID" value="RGE84622.1"/>
    <property type="molecule type" value="Genomic_DNA"/>
</dbReference>
<name>A0A3E3JYH2_9FIRM</name>
<dbReference type="SUPFAM" id="SSF52402">
    <property type="entry name" value="Adenine nucleotide alpha hydrolases-like"/>
    <property type="match status" value="1"/>
</dbReference>
<comment type="caution">
    <text evidence="2">The sequence shown here is derived from an EMBL/GenBank/DDBJ whole genome shotgun (WGS) entry which is preliminary data.</text>
</comment>
<dbReference type="Proteomes" id="UP000261080">
    <property type="component" value="Unassembled WGS sequence"/>
</dbReference>
<dbReference type="Pfam" id="PF01902">
    <property type="entry name" value="Diphthami_syn_2"/>
    <property type="match status" value="1"/>
</dbReference>
<protein>
    <recommendedName>
        <fullName evidence="1">Diphthamide synthase domain-containing protein</fullName>
    </recommendedName>
</protein>
<dbReference type="AlphaFoldDB" id="A0A3E3JYH2"/>
<dbReference type="InterPro" id="IPR002761">
    <property type="entry name" value="Diphthami_syn_dom"/>
</dbReference>
<organism evidence="2 3">
    <name type="scientific">Sellimonas intestinalis</name>
    <dbReference type="NCBI Taxonomy" id="1653434"/>
    <lineage>
        <taxon>Bacteria</taxon>
        <taxon>Bacillati</taxon>
        <taxon>Bacillota</taxon>
        <taxon>Clostridia</taxon>
        <taxon>Lachnospirales</taxon>
        <taxon>Lachnospiraceae</taxon>
        <taxon>Sellimonas</taxon>
    </lineage>
</organism>
<proteinExistence type="predicted"/>
<reference evidence="2 3" key="1">
    <citation type="submission" date="2018-08" db="EMBL/GenBank/DDBJ databases">
        <title>A genome reference for cultivated species of the human gut microbiota.</title>
        <authorList>
            <person name="Zou Y."/>
            <person name="Xue W."/>
            <person name="Luo G."/>
        </authorList>
    </citation>
    <scope>NUCLEOTIDE SEQUENCE [LARGE SCALE GENOMIC DNA]</scope>
    <source>
        <strain evidence="2 3">AF37-2AT</strain>
    </source>
</reference>
<dbReference type="Gene3D" id="3.90.1490.10">
    <property type="entry name" value="putative n-type atp pyrophosphatase, domain 2"/>
    <property type="match status" value="1"/>
</dbReference>
<gene>
    <name evidence="2" type="ORF">DW016_14865</name>
</gene>
<dbReference type="OrthoDB" id="3572539at2"/>